<feature type="signal peptide" evidence="2">
    <location>
        <begin position="1"/>
        <end position="34"/>
    </location>
</feature>
<comment type="caution">
    <text evidence="3">The sequence shown here is derived from an EMBL/GenBank/DDBJ whole genome shotgun (WGS) entry which is preliminary data.</text>
</comment>
<dbReference type="RefSeq" id="WP_185036112.1">
    <property type="nucleotide sequence ID" value="NZ_BNBN01000015.1"/>
</dbReference>
<keyword evidence="2" id="KW-0732">Signal</keyword>
<dbReference type="PROSITE" id="PS51257">
    <property type="entry name" value="PROKAR_LIPOPROTEIN"/>
    <property type="match status" value="1"/>
</dbReference>
<gene>
    <name evidence="3" type="ORF">HNQ79_006085</name>
</gene>
<dbReference type="AlphaFoldDB" id="A0A7X0LSD3"/>
<dbReference type="EMBL" id="JACHEM010000024">
    <property type="protein sequence ID" value="MBB6439573.1"/>
    <property type="molecule type" value="Genomic_DNA"/>
</dbReference>
<reference evidence="3 4" key="1">
    <citation type="submission" date="2020-08" db="EMBL/GenBank/DDBJ databases">
        <title>Genomic Encyclopedia of Type Strains, Phase IV (KMG-IV): sequencing the most valuable type-strain genomes for metagenomic binning, comparative biology and taxonomic classification.</title>
        <authorList>
            <person name="Goeker M."/>
        </authorList>
    </citation>
    <scope>NUCLEOTIDE SEQUENCE [LARGE SCALE GENOMIC DNA]</scope>
    <source>
        <strain evidence="3 4">DSM 40141</strain>
    </source>
</reference>
<protein>
    <recommendedName>
        <fullName evidence="5">Lipoprotein</fullName>
    </recommendedName>
</protein>
<dbReference type="Proteomes" id="UP000540423">
    <property type="component" value="Unassembled WGS sequence"/>
</dbReference>
<evidence type="ECO:0000313" key="4">
    <source>
        <dbReference type="Proteomes" id="UP000540423"/>
    </source>
</evidence>
<evidence type="ECO:0008006" key="5">
    <source>
        <dbReference type="Google" id="ProtNLM"/>
    </source>
</evidence>
<feature type="compositionally biased region" description="Basic and acidic residues" evidence="1">
    <location>
        <begin position="92"/>
        <end position="101"/>
    </location>
</feature>
<evidence type="ECO:0000256" key="2">
    <source>
        <dbReference type="SAM" id="SignalP"/>
    </source>
</evidence>
<organism evidence="3 4">
    <name type="scientific">Streptomyces candidus</name>
    <dbReference type="NCBI Taxonomy" id="67283"/>
    <lineage>
        <taxon>Bacteria</taxon>
        <taxon>Bacillati</taxon>
        <taxon>Actinomycetota</taxon>
        <taxon>Actinomycetes</taxon>
        <taxon>Kitasatosporales</taxon>
        <taxon>Streptomycetaceae</taxon>
        <taxon>Streptomyces</taxon>
    </lineage>
</organism>
<feature type="compositionally biased region" description="Low complexity" evidence="1">
    <location>
        <begin position="129"/>
        <end position="152"/>
    </location>
</feature>
<evidence type="ECO:0000256" key="1">
    <source>
        <dbReference type="SAM" id="MobiDB-lite"/>
    </source>
</evidence>
<proteinExistence type="predicted"/>
<name>A0A7X0LSD3_9ACTN</name>
<feature type="region of interest" description="Disordered" evidence="1">
    <location>
        <begin position="52"/>
        <end position="163"/>
    </location>
</feature>
<feature type="compositionally biased region" description="Low complexity" evidence="1">
    <location>
        <begin position="69"/>
        <end position="78"/>
    </location>
</feature>
<accession>A0A7X0LSD3</accession>
<evidence type="ECO:0000313" key="3">
    <source>
        <dbReference type="EMBL" id="MBB6439573.1"/>
    </source>
</evidence>
<feature type="compositionally biased region" description="Basic residues" evidence="1">
    <location>
        <begin position="102"/>
        <end position="112"/>
    </location>
</feature>
<sequence length="189" mass="19703">MTPRLHRTLLAAALLLVGTTMTGCVSVPSAPARAATAAPAPRPQQVRAVPAWPTPVEPSTHSTLEATGPRAPAKAPSTRTPPAPAAGANRPAAERNGDRPRTPPRRKTSPRRTSHERPSGPRRGSASTRRPAPKAARPPSKAVRPAAPQTSQPRRRPRTTYNPGIICSWGAGAGLDPATVAACRKQHGG</sequence>
<feature type="chain" id="PRO_5031167469" description="Lipoprotein" evidence="2">
    <location>
        <begin position="35"/>
        <end position="189"/>
    </location>
</feature>
<keyword evidence="4" id="KW-1185">Reference proteome</keyword>